<reference evidence="3 5" key="2">
    <citation type="submission" date="2017-02" db="EMBL/GenBank/DDBJ databases">
        <title>Draft genome of Acidibacillus ferrooxidans Huett2.</title>
        <authorList>
            <person name="Schopf S."/>
        </authorList>
    </citation>
    <scope>NUCLEOTIDE SEQUENCE [LARGE SCALE GENOMIC DNA]</scope>
    <source>
        <strain evidence="3 5">Huett2</strain>
    </source>
</reference>
<proteinExistence type="predicted"/>
<reference evidence="2 4" key="1">
    <citation type="submission" date="2016-02" db="EMBL/GenBank/DDBJ databases">
        <title>Draft genome sequence of Acidibacillus ferrooxidans SLC66.</title>
        <authorList>
            <person name="Oliveira G."/>
            <person name="Nancucheo I."/>
            <person name="Dall'Agnol H."/>
            <person name="Johnson B."/>
            <person name="Oliveira R."/>
            <person name="Nunes G.L."/>
            <person name="Tzotzos G."/>
            <person name="Orellana S.C."/>
            <person name="Salim A.C."/>
            <person name="Araujo F.M."/>
        </authorList>
    </citation>
    <scope>NUCLEOTIDE SEQUENCE [LARGE SCALE GENOMIC DNA]</scope>
    <source>
        <strain evidence="2 4">SLC66</strain>
    </source>
</reference>
<dbReference type="EMBL" id="MWPS01000027">
    <property type="protein sequence ID" value="OPG15673.1"/>
    <property type="molecule type" value="Genomic_DNA"/>
</dbReference>
<evidence type="ECO:0000313" key="5">
    <source>
        <dbReference type="Proteomes" id="UP000190229"/>
    </source>
</evidence>
<evidence type="ECO:0000313" key="4">
    <source>
        <dbReference type="Proteomes" id="UP000077421"/>
    </source>
</evidence>
<dbReference type="RefSeq" id="WP_067952457.1">
    <property type="nucleotide sequence ID" value="NZ_LSUQ01000010.1"/>
</dbReference>
<keyword evidence="5" id="KW-1185">Reference proteome</keyword>
<feature type="region of interest" description="Disordered" evidence="1">
    <location>
        <begin position="16"/>
        <end position="41"/>
    </location>
</feature>
<dbReference type="InterPro" id="IPR013367">
    <property type="entry name" value="Flagellar_put"/>
</dbReference>
<dbReference type="Proteomes" id="UP000190229">
    <property type="component" value="Unassembled WGS sequence"/>
</dbReference>
<evidence type="ECO:0008006" key="6">
    <source>
        <dbReference type="Google" id="ProtNLM"/>
    </source>
</evidence>
<gene>
    <name evidence="2" type="ORF">AYW79_05350</name>
    <name evidence="3" type="ORF">B2M26_11505</name>
</gene>
<evidence type="ECO:0000313" key="2">
    <source>
        <dbReference type="EMBL" id="OAG94443.1"/>
    </source>
</evidence>
<feature type="compositionally biased region" description="Polar residues" evidence="1">
    <location>
        <begin position="25"/>
        <end position="35"/>
    </location>
</feature>
<comment type="caution">
    <text evidence="2">The sequence shown here is derived from an EMBL/GenBank/DDBJ whole genome shotgun (WGS) entry which is preliminary data.</text>
</comment>
<dbReference type="Pfam" id="PF12611">
    <property type="entry name" value="Flagellar_put"/>
    <property type="match status" value="1"/>
</dbReference>
<dbReference type="EMBL" id="LSUQ01000010">
    <property type="protein sequence ID" value="OAG94443.1"/>
    <property type="molecule type" value="Genomic_DNA"/>
</dbReference>
<accession>A0A162UX34</accession>
<protein>
    <recommendedName>
        <fullName evidence="6">Flagellar protein</fullName>
    </recommendedName>
</protein>
<evidence type="ECO:0000313" key="3">
    <source>
        <dbReference type="EMBL" id="OPG15673.1"/>
    </source>
</evidence>
<dbReference type="Proteomes" id="UP000077421">
    <property type="component" value="Unassembled WGS sequence"/>
</dbReference>
<evidence type="ECO:0000256" key="1">
    <source>
        <dbReference type="SAM" id="MobiDB-lite"/>
    </source>
</evidence>
<organism evidence="2 4">
    <name type="scientific">Ferroacidibacillus organovorans</name>
    <dbReference type="NCBI Taxonomy" id="1765683"/>
    <lineage>
        <taxon>Bacteria</taxon>
        <taxon>Bacillati</taxon>
        <taxon>Bacillota</taxon>
        <taxon>Bacilli</taxon>
        <taxon>Bacillales</taxon>
        <taxon>Alicyclobacillaceae</taxon>
        <taxon>Ferroacidibacillus</taxon>
    </lineage>
</organism>
<name>A0A162UX34_9BACL</name>
<dbReference type="AlphaFoldDB" id="A0A162UX34"/>
<sequence>MNDWIAKRLHEAVTPNVHPAATKIQPPSRTTSANKAQEPRFSDVLSQASQKLTFSHHAQERLKSRNIIMSQELHQKLLQATDALACKRAQNALIVAMGTQFLINVPNRTVVTVMTKEESSAQVITNIDSAVVL</sequence>
<dbReference type="OrthoDB" id="165650at2"/>
<dbReference type="STRING" id="1765683.B2M26_11505"/>